<reference evidence="1" key="1">
    <citation type="submission" date="2017-07" db="EMBL/GenBank/DDBJ databases">
        <authorList>
            <person name="Mikheyev A."/>
            <person name="Grau M."/>
        </authorList>
    </citation>
    <scope>NUCLEOTIDE SEQUENCE</scope>
    <source>
        <tissue evidence="1">Venom_gland</tissue>
    </source>
</reference>
<accession>A0A2D4NBP3</accession>
<proteinExistence type="predicted"/>
<reference evidence="1" key="2">
    <citation type="submission" date="2017-11" db="EMBL/GenBank/DDBJ databases">
        <title>Coralsnake Venomics: Analyses of Venom Gland Transcriptomes and Proteomes of Six Brazilian Taxa.</title>
        <authorList>
            <person name="Aird S.D."/>
            <person name="Jorge da Silva N."/>
            <person name="Qiu L."/>
            <person name="Villar-Briones A."/>
            <person name="Aparecida-Saddi V."/>
            <person name="Campos-Telles M.P."/>
            <person name="Grau M."/>
            <person name="Mikheyev A.S."/>
        </authorList>
    </citation>
    <scope>NUCLEOTIDE SEQUENCE</scope>
    <source>
        <tissue evidence="1">Venom_gland</tissue>
    </source>
</reference>
<organism evidence="1">
    <name type="scientific">Micrurus spixii</name>
    <name type="common">Amazon coral snake</name>
    <dbReference type="NCBI Taxonomy" id="129469"/>
    <lineage>
        <taxon>Eukaryota</taxon>
        <taxon>Metazoa</taxon>
        <taxon>Chordata</taxon>
        <taxon>Craniata</taxon>
        <taxon>Vertebrata</taxon>
        <taxon>Euteleostomi</taxon>
        <taxon>Lepidosauria</taxon>
        <taxon>Squamata</taxon>
        <taxon>Bifurcata</taxon>
        <taxon>Unidentata</taxon>
        <taxon>Episquamata</taxon>
        <taxon>Toxicofera</taxon>
        <taxon>Serpentes</taxon>
        <taxon>Colubroidea</taxon>
        <taxon>Elapidae</taxon>
        <taxon>Elapinae</taxon>
        <taxon>Micrurus</taxon>
    </lineage>
</organism>
<protein>
    <submittedName>
        <fullName evidence="1">Uncharacterized protein</fullName>
    </submittedName>
</protein>
<evidence type="ECO:0000313" key="1">
    <source>
        <dbReference type="EMBL" id="LAB43120.1"/>
    </source>
</evidence>
<sequence>MHALRMILKKYIALYANTPLLRYSLKQPLFANFHKREKAQVTLQRAKGCCVSRILNNHKACTILNLYAKIMANLLRLFSSLFNISWRSCFYCTYLCRQNM</sequence>
<dbReference type="EMBL" id="IACM01163518">
    <property type="protein sequence ID" value="LAB43120.1"/>
    <property type="molecule type" value="Transcribed_RNA"/>
</dbReference>
<name>A0A2D4NBP3_9SAUR</name>
<dbReference type="AlphaFoldDB" id="A0A2D4NBP3"/>